<keyword evidence="2" id="KW-0677">Repeat</keyword>
<evidence type="ECO:0000313" key="8">
    <source>
        <dbReference type="Proteomes" id="UP000706151"/>
    </source>
</evidence>
<feature type="repeat" description="WD" evidence="3">
    <location>
        <begin position="609"/>
        <end position="641"/>
    </location>
</feature>
<feature type="compositionally biased region" description="Low complexity" evidence="4">
    <location>
        <begin position="11"/>
        <end position="32"/>
    </location>
</feature>
<feature type="repeat" description="WD" evidence="3">
    <location>
        <begin position="942"/>
        <end position="983"/>
    </location>
</feature>
<feature type="repeat" description="WD" evidence="3">
    <location>
        <begin position="986"/>
        <end position="1017"/>
    </location>
</feature>
<dbReference type="Pfam" id="PF20703">
    <property type="entry name" value="nSTAND1"/>
    <property type="match status" value="1"/>
</dbReference>
<evidence type="ECO:0000259" key="6">
    <source>
        <dbReference type="Pfam" id="PF20703"/>
    </source>
</evidence>
<dbReference type="SMART" id="SM00320">
    <property type="entry name" value="WD40"/>
    <property type="match status" value="16"/>
</dbReference>
<evidence type="ECO:0000256" key="2">
    <source>
        <dbReference type="ARBA" id="ARBA00022737"/>
    </source>
</evidence>
<dbReference type="PROSITE" id="PS50294">
    <property type="entry name" value="WD_REPEATS_REGION"/>
    <property type="match status" value="13"/>
</dbReference>
<dbReference type="SUPFAM" id="SSF52540">
    <property type="entry name" value="P-loop containing nucleoside triphosphate hydrolases"/>
    <property type="match status" value="1"/>
</dbReference>
<dbReference type="SUPFAM" id="SSF82171">
    <property type="entry name" value="DPP6 N-terminal domain-like"/>
    <property type="match status" value="1"/>
</dbReference>
<feature type="repeat" description="WD" evidence="3">
    <location>
        <begin position="1028"/>
        <end position="1069"/>
    </location>
</feature>
<evidence type="ECO:0000256" key="5">
    <source>
        <dbReference type="SAM" id="Phobius"/>
    </source>
</evidence>
<dbReference type="Pfam" id="PF00400">
    <property type="entry name" value="WD40"/>
    <property type="match status" value="14"/>
</dbReference>
<dbReference type="InterPro" id="IPR049052">
    <property type="entry name" value="nSTAND1"/>
</dbReference>
<accession>A0A935TBE5</accession>
<protein>
    <submittedName>
        <fullName evidence="7">WD40 repeat domain-containing protein</fullName>
    </submittedName>
</protein>
<dbReference type="CDD" id="cd00200">
    <property type="entry name" value="WD40"/>
    <property type="match status" value="2"/>
</dbReference>
<evidence type="ECO:0000256" key="4">
    <source>
        <dbReference type="SAM" id="MobiDB-lite"/>
    </source>
</evidence>
<feature type="repeat" description="WD" evidence="3">
    <location>
        <begin position="1112"/>
        <end position="1144"/>
    </location>
</feature>
<keyword evidence="5" id="KW-1133">Transmembrane helix</keyword>
<feature type="repeat" description="WD" evidence="3">
    <location>
        <begin position="1239"/>
        <end position="1272"/>
    </location>
</feature>
<dbReference type="Proteomes" id="UP000706151">
    <property type="component" value="Unassembled WGS sequence"/>
</dbReference>
<sequence length="1322" mass="141676">MSSSAPSDHIPGAAAASAANPADAAAAGNPAGNPNPFPGLRPFEPDEDYLFFGRELQIDELLRRLRGNRFLAIVGSSGSGKSSLVRAGLIPALYGGYMTRAGSSWRVAILRPGNAPIGNLARALDTPEVLGASGELADINRLILETTLRSSAMGLVDCVRQAHLPTADNVLVMVDQFEELFRFKQSCSASRDEAVAFVKLLLAAVQQNTLPIYVILTMRSDFIGSCISFPGLPEAINGSQYLVPRLRRDELQAAIVGPVAVGGGRIAPRLVIRLLNEVGDDLDQLPVLQHALMRLWDCWRQQGDGSEPLDLAQYEAIGTLKEALSRHAEEAYQELGEKEQAIAADLFKALTLQGDNALGIRQPAPLATICAITRCAPAEIVRVVDCFRAPGRSFLMPPPDVVLEADTILDISHESLMRCWERLLQWTGQEARSAWLYRRLADRAALYEQAEAGLLRNPELQLALQWRQERQPSAAWADRYDPHFEQTMAFLEQSQAAWEQELADQALARQRKQRQTQRLIVVLACAALITLLFGLYALWQRNLAWENQRIAEQQAGLIHDSYLVNAASVEPDPLVQALLLAELDDGHDPVGGARVARGVAEQLLPLNVLKGHDQGVTSASFSPDGSQIATASKDGKVNLWSADGRGQPRTLDTLQGPLASTAFSPDGRHLLVTPLEYGSVQVWPTTPGGNPVSLGDVARLRGAAFSPDGKRVVVAYNDGLAKIWPADGDGKPVLLQGHDWQVLSAVFSPDGRQVVTASRDGTARLWSAADGKPLAVLRGHDGPVLAAGFSPDGRQVVTASADTTARLWSSDGSGQPIVLRAHTDQVVSAAFSPNGKRLVTASRDGTVRLWSINEPGAAVVLGDNQGSVRQTSFSPDGRWVVVVKADEPVRLWSVNGGQPVVLRGQVPVLSAAFSPDGTRLITTADDGTARIWPLQASEPVVLHGHRGAVWGASFSPDGQQVVTASQDGTARLWRLAEDSGKAAQVLRGHEQAVWWAEFSPDGRHIVTASFDGTVRLWPTDGDGETVVWRGHSWPAGRAVFSPDGRWVASSSLDNTVRIWPVSGQGQARVLEGHTGWVRAAAFSADSRRLASASDDGTVRLWSVDGSAEPIVLSGHGGRVSSVAFSPDGKSVASAAADNTVRVWSAAGHGAAPLILLGHDGPIGKVVFSPDGTLVGSASADGTARIWRVDGRGTPVVLRSHQSEVTGIAFSPDSRRVVTASRDGTARVWSADGKGKEMVLRGHDAAVTSAAFSPDGSHVVTASRDGTARYWRVTGPALLEHLKRATNACLSPEQRQHFMNEEAIVADARAAACEQRIEDSQKR</sequence>
<dbReference type="Gene3D" id="2.130.10.10">
    <property type="entry name" value="YVTN repeat-like/Quinoprotein amine dehydrogenase"/>
    <property type="match status" value="5"/>
</dbReference>
<dbReference type="InterPro" id="IPR015943">
    <property type="entry name" value="WD40/YVTN_repeat-like_dom_sf"/>
</dbReference>
<dbReference type="InterPro" id="IPR036322">
    <property type="entry name" value="WD40_repeat_dom_sf"/>
</dbReference>
<feature type="repeat" description="WD" evidence="3">
    <location>
        <begin position="735"/>
        <end position="776"/>
    </location>
</feature>
<feature type="repeat" description="WD" evidence="3">
    <location>
        <begin position="819"/>
        <end position="860"/>
    </location>
</feature>
<comment type="caution">
    <text evidence="7">The sequence shown here is derived from an EMBL/GenBank/DDBJ whole genome shotgun (WGS) entry which is preliminary data.</text>
</comment>
<organism evidence="7 8">
    <name type="scientific">Candidatus Accumulibacter affinis</name>
    <dbReference type="NCBI Taxonomy" id="2954384"/>
    <lineage>
        <taxon>Bacteria</taxon>
        <taxon>Pseudomonadati</taxon>
        <taxon>Pseudomonadota</taxon>
        <taxon>Betaproteobacteria</taxon>
        <taxon>Candidatus Accumulibacter</taxon>
    </lineage>
</organism>
<proteinExistence type="predicted"/>
<gene>
    <name evidence="7" type="ORF">IPK02_10170</name>
</gene>
<keyword evidence="5" id="KW-0812">Transmembrane</keyword>
<dbReference type="InterPro" id="IPR020472">
    <property type="entry name" value="WD40_PAC1"/>
</dbReference>
<feature type="repeat" description="WD" evidence="3">
    <location>
        <begin position="908"/>
        <end position="942"/>
    </location>
</feature>
<feature type="transmembrane region" description="Helical" evidence="5">
    <location>
        <begin position="519"/>
        <end position="539"/>
    </location>
</feature>
<evidence type="ECO:0000256" key="1">
    <source>
        <dbReference type="ARBA" id="ARBA00022574"/>
    </source>
</evidence>
<feature type="repeat" description="WD" evidence="3">
    <location>
        <begin position="777"/>
        <end position="809"/>
    </location>
</feature>
<dbReference type="InterPro" id="IPR001680">
    <property type="entry name" value="WD40_rpt"/>
</dbReference>
<feature type="domain" description="Novel STAND NTPase 1" evidence="6">
    <location>
        <begin position="36"/>
        <end position="451"/>
    </location>
</feature>
<keyword evidence="1 3" id="KW-0853">WD repeat</keyword>
<keyword evidence="5" id="KW-0472">Membrane</keyword>
<feature type="repeat" description="WD" evidence="3">
    <location>
        <begin position="1070"/>
        <end position="1104"/>
    </location>
</feature>
<reference evidence="7 8" key="1">
    <citation type="submission" date="2020-10" db="EMBL/GenBank/DDBJ databases">
        <title>Connecting structure to function with the recovery of over 1000 high-quality activated sludge metagenome-assembled genomes encoding full-length rRNA genes using long-read sequencing.</title>
        <authorList>
            <person name="Singleton C.M."/>
            <person name="Petriglieri F."/>
            <person name="Kristensen J.M."/>
            <person name="Kirkegaard R.H."/>
            <person name="Michaelsen T.Y."/>
            <person name="Andersen M.H."/>
            <person name="Karst S.M."/>
            <person name="Dueholm M.S."/>
            <person name="Nielsen P.H."/>
            <person name="Albertsen M."/>
        </authorList>
    </citation>
    <scope>NUCLEOTIDE SEQUENCE [LARGE SCALE GENOMIC DNA]</scope>
    <source>
        <strain evidence="7">Fred_18-Q3-R57-64_BAT3C.720</strain>
    </source>
</reference>
<dbReference type="PROSITE" id="PS50082">
    <property type="entry name" value="WD_REPEATS_2"/>
    <property type="match status" value="14"/>
</dbReference>
<dbReference type="InterPro" id="IPR027417">
    <property type="entry name" value="P-loop_NTPase"/>
</dbReference>
<dbReference type="PANTHER" id="PTHR19879:SF9">
    <property type="entry name" value="TRANSCRIPTION INITIATION FACTOR TFIID SUBUNIT 5"/>
    <property type="match status" value="1"/>
</dbReference>
<dbReference type="Gene3D" id="3.40.50.300">
    <property type="entry name" value="P-loop containing nucleotide triphosphate hydrolases"/>
    <property type="match status" value="1"/>
</dbReference>
<evidence type="ECO:0000256" key="3">
    <source>
        <dbReference type="PROSITE-ProRule" id="PRU00221"/>
    </source>
</evidence>
<feature type="repeat" description="WD" evidence="3">
    <location>
        <begin position="1155"/>
        <end position="1189"/>
    </location>
</feature>
<feature type="region of interest" description="Disordered" evidence="4">
    <location>
        <begin position="1"/>
        <end position="40"/>
    </location>
</feature>
<evidence type="ECO:0000313" key="7">
    <source>
        <dbReference type="EMBL" id="MBK7954287.1"/>
    </source>
</evidence>
<dbReference type="PRINTS" id="PR00320">
    <property type="entry name" value="GPROTEINBRPT"/>
</dbReference>
<feature type="repeat" description="WD" evidence="3">
    <location>
        <begin position="861"/>
        <end position="902"/>
    </location>
</feature>
<name>A0A935TBE5_9PROT</name>
<feature type="repeat" description="WD" evidence="3">
    <location>
        <begin position="1197"/>
        <end position="1229"/>
    </location>
</feature>
<dbReference type="EMBL" id="JADJOT010000008">
    <property type="protein sequence ID" value="MBK7954287.1"/>
    <property type="molecule type" value="Genomic_DNA"/>
</dbReference>
<dbReference type="SUPFAM" id="SSF50978">
    <property type="entry name" value="WD40 repeat-like"/>
    <property type="match status" value="2"/>
</dbReference>
<dbReference type="PANTHER" id="PTHR19879">
    <property type="entry name" value="TRANSCRIPTION INITIATION FACTOR TFIID"/>
    <property type="match status" value="1"/>
</dbReference>